<evidence type="ECO:0000256" key="7">
    <source>
        <dbReference type="RuleBase" id="RU003557"/>
    </source>
</evidence>
<evidence type="ECO:0000313" key="11">
    <source>
        <dbReference type="Proteomes" id="UP000807716"/>
    </source>
</evidence>
<dbReference type="InterPro" id="IPR020617">
    <property type="entry name" value="Thiolase_C"/>
</dbReference>
<name>A0A9P6U9A1_9FUNG</name>
<dbReference type="InterPro" id="IPR016039">
    <property type="entry name" value="Thiolase-like"/>
</dbReference>
<organism evidence="10 11">
    <name type="scientific">Actinomortierella ambigua</name>
    <dbReference type="NCBI Taxonomy" id="1343610"/>
    <lineage>
        <taxon>Eukaryota</taxon>
        <taxon>Fungi</taxon>
        <taxon>Fungi incertae sedis</taxon>
        <taxon>Mucoromycota</taxon>
        <taxon>Mortierellomycotina</taxon>
        <taxon>Mortierellomycetes</taxon>
        <taxon>Mortierellales</taxon>
        <taxon>Mortierellaceae</taxon>
        <taxon>Actinomortierella</taxon>
    </lineage>
</organism>
<evidence type="ECO:0000256" key="2">
    <source>
        <dbReference type="ARBA" id="ARBA00012705"/>
    </source>
</evidence>
<comment type="caution">
    <text evidence="10">The sequence shown here is derived from an EMBL/GenBank/DDBJ whole genome shotgun (WGS) entry which is preliminary data.</text>
</comment>
<feature type="domain" description="Thiolase C-terminal" evidence="9">
    <location>
        <begin position="276"/>
        <end position="397"/>
    </location>
</feature>
<dbReference type="InterPro" id="IPR020615">
    <property type="entry name" value="Thiolase_acyl_enz_int_AS"/>
</dbReference>
<dbReference type="NCBIfam" id="TIGR01930">
    <property type="entry name" value="AcCoA-C-Actrans"/>
    <property type="match status" value="1"/>
</dbReference>
<dbReference type="InterPro" id="IPR020610">
    <property type="entry name" value="Thiolase_AS"/>
</dbReference>
<dbReference type="Pfam" id="PF00108">
    <property type="entry name" value="Thiolase_N"/>
    <property type="match status" value="1"/>
</dbReference>
<dbReference type="GO" id="GO:0006635">
    <property type="term" value="P:fatty acid beta-oxidation"/>
    <property type="evidence" value="ECO:0007669"/>
    <property type="project" value="TreeGrafter"/>
</dbReference>
<dbReference type="Proteomes" id="UP000807716">
    <property type="component" value="Unassembled WGS sequence"/>
</dbReference>
<accession>A0A9P6U9A1</accession>
<comment type="pathway">
    <text evidence="5">Metabolic intermediate biosynthesis; (R)-mevalonate biosynthesis; (R)-mevalonate from acetyl-CoA: step 1/3.</text>
</comment>
<keyword evidence="3 7" id="KW-0808">Transferase</keyword>
<dbReference type="EC" id="2.3.1.9" evidence="2"/>
<feature type="active site" description="Acyl-thioester intermediate" evidence="6">
    <location>
        <position position="91"/>
    </location>
</feature>
<evidence type="ECO:0000256" key="1">
    <source>
        <dbReference type="ARBA" id="ARBA00010982"/>
    </source>
</evidence>
<dbReference type="PROSITE" id="PS00098">
    <property type="entry name" value="THIOLASE_1"/>
    <property type="match status" value="1"/>
</dbReference>
<feature type="domain" description="Thiolase N-terminal" evidence="8">
    <location>
        <begin position="7"/>
        <end position="265"/>
    </location>
</feature>
<evidence type="ECO:0000313" key="10">
    <source>
        <dbReference type="EMBL" id="KAG0266179.1"/>
    </source>
</evidence>
<feature type="active site" description="Proton acceptor" evidence="6">
    <location>
        <position position="354"/>
    </location>
</feature>
<dbReference type="PIRSF" id="PIRSF000429">
    <property type="entry name" value="Ac-CoA_Ac_transf"/>
    <property type="match status" value="1"/>
</dbReference>
<dbReference type="PANTHER" id="PTHR18919:SF165">
    <property type="entry name" value="ACETYL-COA ACETYLTRANSFERASE"/>
    <property type="match status" value="1"/>
</dbReference>
<dbReference type="GO" id="GO:0005739">
    <property type="term" value="C:mitochondrion"/>
    <property type="evidence" value="ECO:0007669"/>
    <property type="project" value="TreeGrafter"/>
</dbReference>
<sequence length="405" mass="42131">MTANNSVYIAAVARTPIGAFNGQLASLSATKLGSIVVEGALKKAGISPDLVEEIYFGNVLSANLGQNPARQVALGAGLPQSCISTTVNKVCASSMKAVMLAAQAIQLGQADIIVASGAESMSNVPYYLPKMRFGAKYGNQEVIDGLQKDGLTDVYNNYAMGNAADETADEEGITREDQDNFAVESYKRAQAATEQGLFQGEIIPVVIPGVRGQPDKVITTDEEIKNLNEAKLRSVRPAFKPNGGTVTAGNSSPLSDGASAVILISGAKARELGIPVIAVVRGYADAEHRPERFTTAPSLAVPKALKHANISQDQVDFYEINEAFAVVALANMKKLGVPNNSNVNVFGGAVALGHPLGCSGARVIATLVNVLQQRNGKIGVAGICNGGGGASAIVIERVPESEARL</sequence>
<gene>
    <name evidence="10" type="primary">ACAT2</name>
    <name evidence="10" type="ORF">DFQ27_000131</name>
</gene>
<evidence type="ECO:0000256" key="4">
    <source>
        <dbReference type="ARBA" id="ARBA00023315"/>
    </source>
</evidence>
<dbReference type="CDD" id="cd00751">
    <property type="entry name" value="thiolase"/>
    <property type="match status" value="1"/>
</dbReference>
<protein>
    <recommendedName>
        <fullName evidence="2">acetyl-CoA C-acetyltransferase</fullName>
        <ecNumber evidence="2">2.3.1.9</ecNumber>
    </recommendedName>
</protein>
<dbReference type="PROSITE" id="PS00737">
    <property type="entry name" value="THIOLASE_2"/>
    <property type="match status" value="1"/>
</dbReference>
<feature type="active site" description="Proton acceptor" evidence="6">
    <location>
        <position position="384"/>
    </location>
</feature>
<evidence type="ECO:0000256" key="3">
    <source>
        <dbReference type="ARBA" id="ARBA00022679"/>
    </source>
</evidence>
<dbReference type="InterPro" id="IPR020616">
    <property type="entry name" value="Thiolase_N"/>
</dbReference>
<keyword evidence="11" id="KW-1185">Reference proteome</keyword>
<evidence type="ECO:0000256" key="6">
    <source>
        <dbReference type="PIRSR" id="PIRSR000429-1"/>
    </source>
</evidence>
<dbReference type="PANTHER" id="PTHR18919">
    <property type="entry name" value="ACETYL-COA C-ACYLTRANSFERASE"/>
    <property type="match status" value="1"/>
</dbReference>
<dbReference type="OrthoDB" id="5404651at2759"/>
<evidence type="ECO:0000256" key="5">
    <source>
        <dbReference type="ARBA" id="ARBA00037924"/>
    </source>
</evidence>
<proteinExistence type="inferred from homology"/>
<dbReference type="Gene3D" id="3.40.47.10">
    <property type="match status" value="1"/>
</dbReference>
<dbReference type="GO" id="GO:0006696">
    <property type="term" value="P:ergosterol biosynthetic process"/>
    <property type="evidence" value="ECO:0007669"/>
    <property type="project" value="TreeGrafter"/>
</dbReference>
<evidence type="ECO:0000259" key="8">
    <source>
        <dbReference type="Pfam" id="PF00108"/>
    </source>
</evidence>
<reference evidence="10" key="1">
    <citation type="journal article" date="2020" name="Fungal Divers.">
        <title>Resolving the Mortierellaceae phylogeny through synthesis of multi-gene phylogenetics and phylogenomics.</title>
        <authorList>
            <person name="Vandepol N."/>
            <person name="Liber J."/>
            <person name="Desiro A."/>
            <person name="Na H."/>
            <person name="Kennedy M."/>
            <person name="Barry K."/>
            <person name="Grigoriev I.V."/>
            <person name="Miller A.N."/>
            <person name="O'Donnell K."/>
            <person name="Stajich J.E."/>
            <person name="Bonito G."/>
        </authorList>
    </citation>
    <scope>NUCLEOTIDE SEQUENCE</scope>
    <source>
        <strain evidence="10">BC1065</strain>
    </source>
</reference>
<dbReference type="PROSITE" id="PS00099">
    <property type="entry name" value="THIOLASE_3"/>
    <property type="match status" value="1"/>
</dbReference>
<dbReference type="Pfam" id="PF02803">
    <property type="entry name" value="Thiolase_C"/>
    <property type="match status" value="1"/>
</dbReference>
<dbReference type="FunFam" id="3.40.47.10:FF:000007">
    <property type="entry name" value="acetyl-CoA acetyltransferase, mitochondrial"/>
    <property type="match status" value="1"/>
</dbReference>
<dbReference type="InterPro" id="IPR002155">
    <property type="entry name" value="Thiolase"/>
</dbReference>
<keyword evidence="4 7" id="KW-0012">Acyltransferase</keyword>
<evidence type="ECO:0000259" key="9">
    <source>
        <dbReference type="Pfam" id="PF02803"/>
    </source>
</evidence>
<dbReference type="AlphaFoldDB" id="A0A9P6U9A1"/>
<dbReference type="EMBL" id="JAAAJB010000100">
    <property type="protein sequence ID" value="KAG0266179.1"/>
    <property type="molecule type" value="Genomic_DNA"/>
</dbReference>
<dbReference type="GO" id="GO:0003985">
    <property type="term" value="F:acetyl-CoA C-acetyltransferase activity"/>
    <property type="evidence" value="ECO:0007669"/>
    <property type="project" value="UniProtKB-EC"/>
</dbReference>
<comment type="similarity">
    <text evidence="1 7">Belongs to the thiolase-like superfamily. Thiolase family.</text>
</comment>
<dbReference type="SUPFAM" id="SSF53901">
    <property type="entry name" value="Thiolase-like"/>
    <property type="match status" value="2"/>
</dbReference>
<dbReference type="InterPro" id="IPR020613">
    <property type="entry name" value="Thiolase_CS"/>
</dbReference>